<dbReference type="Pfam" id="PF01554">
    <property type="entry name" value="MatE"/>
    <property type="match status" value="2"/>
</dbReference>
<evidence type="ECO:0000313" key="14">
    <source>
        <dbReference type="EMBL" id="AIE87008.1"/>
    </source>
</evidence>
<evidence type="ECO:0000256" key="6">
    <source>
        <dbReference type="ARBA" id="ARBA00022449"/>
    </source>
</evidence>
<reference evidence="14 15" key="1">
    <citation type="journal article" date="2014" name="PLoS ONE">
        <title>The first complete genome sequence of the class fimbriimonadia in the phylum armatimonadetes.</title>
        <authorList>
            <person name="Hu Z.Y."/>
            <person name="Wang Y.Z."/>
            <person name="Im W.T."/>
            <person name="Wang S.Y."/>
            <person name="Zhao G.P."/>
            <person name="Zheng H.J."/>
            <person name="Quan Z.X."/>
        </authorList>
    </citation>
    <scope>NUCLEOTIDE SEQUENCE [LARGE SCALE GENOMIC DNA]</scope>
    <source>
        <strain evidence="14">Gsoil 348</strain>
    </source>
</reference>
<evidence type="ECO:0000313" key="15">
    <source>
        <dbReference type="Proteomes" id="UP000027982"/>
    </source>
</evidence>
<sequence>MSTVADAVPEQEFAYENPARVVWTLAWPAVALNSLQVVNTLLDRGFIGHLHAAALTAQGGATNVMFLMFSLAISIATGATALVSRSFGADERRQVRQAARQSLSLAIYAGIAMMLLTTGIAHLTAEWIMPPGALEAKRDMTYFVMAYGCGLPGIFIIQTLAGSLRGIGDTRSPMVISGIQILLHILLNFLLIFPAHRLGPITVPGAGLGLLGAGCALSGSATLSSIAYILYARRTPLGKMQPFRLPERAWAQRILRIAIPAAVMSTLRVFSLTAFMQVLKQVPNAEDAIGALSLAFALESIMFMPAFGLSSAAAALVGQSLGMKRPDRAEQLGWMACRFGAGVTLVLALPLFLGAEPIATVLVPGNPGVIHEASMLLKYLCATEFLFGTAMVLMGAMQGAGDTVRPLWIAMFCLWGLRVPLAILLTLPKGFALGGFLPLPIGAGMGTTGAWWALTTTQGLQGVLAFLVFRQGKWKTQKV</sequence>
<dbReference type="Proteomes" id="UP000027982">
    <property type="component" value="Chromosome"/>
</dbReference>
<dbReference type="InterPro" id="IPR048279">
    <property type="entry name" value="MdtK-like"/>
</dbReference>
<accession>A0A068NTZ7</accession>
<comment type="similarity">
    <text evidence="3">Belongs to the multi antimicrobial extrusion (MATE) (TC 2.A.66.1) family.</text>
</comment>
<evidence type="ECO:0000256" key="9">
    <source>
        <dbReference type="ARBA" id="ARBA00022989"/>
    </source>
</evidence>
<evidence type="ECO:0000256" key="2">
    <source>
        <dbReference type="ARBA" id="ARBA00004651"/>
    </source>
</evidence>
<evidence type="ECO:0000256" key="5">
    <source>
        <dbReference type="ARBA" id="ARBA00022448"/>
    </source>
</evidence>
<feature type="transmembrane region" description="Helical" evidence="13">
    <location>
        <begin position="140"/>
        <end position="162"/>
    </location>
</feature>
<dbReference type="GO" id="GO:0006811">
    <property type="term" value="P:monoatomic ion transport"/>
    <property type="evidence" value="ECO:0007669"/>
    <property type="project" value="UniProtKB-KW"/>
</dbReference>
<comment type="subcellular location">
    <subcellularLocation>
        <location evidence="2">Cell membrane</location>
        <topology evidence="2">Multi-pass membrane protein</topology>
    </subcellularLocation>
</comment>
<keyword evidence="15" id="KW-1185">Reference proteome</keyword>
<dbReference type="HOGENOM" id="CLU_012893_5_3_0"/>
<dbReference type="NCBIfam" id="TIGR00797">
    <property type="entry name" value="matE"/>
    <property type="match status" value="1"/>
</dbReference>
<feature type="transmembrane region" description="Helical" evidence="13">
    <location>
        <begin position="253"/>
        <end position="276"/>
    </location>
</feature>
<evidence type="ECO:0000256" key="10">
    <source>
        <dbReference type="ARBA" id="ARBA00023065"/>
    </source>
</evidence>
<feature type="transmembrane region" description="Helical" evidence="13">
    <location>
        <begin position="407"/>
        <end position="428"/>
    </location>
</feature>
<keyword evidence="10" id="KW-0406">Ion transport</keyword>
<keyword evidence="6" id="KW-0050">Antiport</keyword>
<feature type="transmembrane region" description="Helical" evidence="13">
    <location>
        <begin position="375"/>
        <end position="395"/>
    </location>
</feature>
<dbReference type="PANTHER" id="PTHR43298:SF2">
    <property type="entry name" value="FMN_FAD EXPORTER YEEO-RELATED"/>
    <property type="match status" value="1"/>
</dbReference>
<gene>
    <name evidence="14" type="ORF">OP10G_3640</name>
</gene>
<feature type="transmembrane region" description="Helical" evidence="13">
    <location>
        <begin position="288"/>
        <end position="318"/>
    </location>
</feature>
<feature type="transmembrane region" description="Helical" evidence="13">
    <location>
        <begin position="64"/>
        <end position="84"/>
    </location>
</feature>
<keyword evidence="9 13" id="KW-1133">Transmembrane helix</keyword>
<dbReference type="OrthoDB" id="9776324at2"/>
<evidence type="ECO:0000256" key="3">
    <source>
        <dbReference type="ARBA" id="ARBA00010199"/>
    </source>
</evidence>
<feature type="transmembrane region" description="Helical" evidence="13">
    <location>
        <begin position="174"/>
        <end position="196"/>
    </location>
</feature>
<dbReference type="AlphaFoldDB" id="A0A068NTZ7"/>
<dbReference type="InterPro" id="IPR002528">
    <property type="entry name" value="MATE_fam"/>
</dbReference>
<evidence type="ECO:0000256" key="13">
    <source>
        <dbReference type="SAM" id="Phobius"/>
    </source>
</evidence>
<feature type="transmembrane region" description="Helical" evidence="13">
    <location>
        <begin position="448"/>
        <end position="469"/>
    </location>
</feature>
<dbReference type="EMBL" id="CP007139">
    <property type="protein sequence ID" value="AIE87008.1"/>
    <property type="molecule type" value="Genomic_DNA"/>
</dbReference>
<organism evidence="14 15">
    <name type="scientific">Fimbriimonas ginsengisoli Gsoil 348</name>
    <dbReference type="NCBI Taxonomy" id="661478"/>
    <lineage>
        <taxon>Bacteria</taxon>
        <taxon>Bacillati</taxon>
        <taxon>Armatimonadota</taxon>
        <taxon>Fimbriimonadia</taxon>
        <taxon>Fimbriimonadales</taxon>
        <taxon>Fimbriimonadaceae</taxon>
        <taxon>Fimbriimonas</taxon>
    </lineage>
</organism>
<dbReference type="InterPro" id="IPR050222">
    <property type="entry name" value="MATE_MdtK"/>
</dbReference>
<dbReference type="PIRSF" id="PIRSF006603">
    <property type="entry name" value="DinF"/>
    <property type="match status" value="1"/>
</dbReference>
<feature type="transmembrane region" description="Helical" evidence="13">
    <location>
        <begin position="339"/>
        <end position="363"/>
    </location>
</feature>
<evidence type="ECO:0000256" key="12">
    <source>
        <dbReference type="ARBA" id="ARBA00031636"/>
    </source>
</evidence>
<dbReference type="GO" id="GO:0015297">
    <property type="term" value="F:antiporter activity"/>
    <property type="evidence" value="ECO:0007669"/>
    <property type="project" value="UniProtKB-KW"/>
</dbReference>
<dbReference type="CDD" id="cd13137">
    <property type="entry name" value="MATE_NorM_like"/>
    <property type="match status" value="1"/>
</dbReference>
<evidence type="ECO:0000256" key="7">
    <source>
        <dbReference type="ARBA" id="ARBA00022475"/>
    </source>
</evidence>
<dbReference type="KEGG" id="fgi:OP10G_3640"/>
<keyword evidence="5" id="KW-0813">Transport</keyword>
<dbReference type="eggNOG" id="COG0534">
    <property type="taxonomic scope" value="Bacteria"/>
</dbReference>
<dbReference type="STRING" id="661478.OP10G_3640"/>
<protein>
    <recommendedName>
        <fullName evidence="4">Probable multidrug resistance protein NorM</fullName>
    </recommendedName>
    <alternativeName>
        <fullName evidence="12">Multidrug-efflux transporter</fullName>
    </alternativeName>
</protein>
<dbReference type="GO" id="GO:0042910">
    <property type="term" value="F:xenobiotic transmembrane transporter activity"/>
    <property type="evidence" value="ECO:0007669"/>
    <property type="project" value="InterPro"/>
</dbReference>
<dbReference type="GO" id="GO:0005886">
    <property type="term" value="C:plasma membrane"/>
    <property type="evidence" value="ECO:0007669"/>
    <property type="project" value="UniProtKB-SubCell"/>
</dbReference>
<evidence type="ECO:0000256" key="4">
    <source>
        <dbReference type="ARBA" id="ARBA00020268"/>
    </source>
</evidence>
<dbReference type="RefSeq" id="WP_025229068.1">
    <property type="nucleotide sequence ID" value="NZ_CP007139.1"/>
</dbReference>
<evidence type="ECO:0000256" key="8">
    <source>
        <dbReference type="ARBA" id="ARBA00022692"/>
    </source>
</evidence>
<keyword evidence="11 13" id="KW-0472">Membrane</keyword>
<dbReference type="PANTHER" id="PTHR43298">
    <property type="entry name" value="MULTIDRUG RESISTANCE PROTEIN NORM-RELATED"/>
    <property type="match status" value="1"/>
</dbReference>
<keyword evidence="7" id="KW-1003">Cell membrane</keyword>
<feature type="transmembrane region" description="Helical" evidence="13">
    <location>
        <begin position="208"/>
        <end position="232"/>
    </location>
</feature>
<proteinExistence type="inferred from homology"/>
<feature type="transmembrane region" description="Helical" evidence="13">
    <location>
        <begin position="105"/>
        <end position="128"/>
    </location>
</feature>
<evidence type="ECO:0000256" key="1">
    <source>
        <dbReference type="ARBA" id="ARBA00003408"/>
    </source>
</evidence>
<name>A0A068NTZ7_FIMGI</name>
<keyword evidence="8 13" id="KW-0812">Transmembrane</keyword>
<comment type="function">
    <text evidence="1">Multidrug efflux pump.</text>
</comment>
<evidence type="ECO:0000256" key="11">
    <source>
        <dbReference type="ARBA" id="ARBA00023136"/>
    </source>
</evidence>